<reference evidence="4" key="2">
    <citation type="submission" date="2025-08" db="UniProtKB">
        <authorList>
            <consortium name="Ensembl"/>
        </authorList>
    </citation>
    <scope>IDENTIFICATION</scope>
    <source>
        <strain evidence="4">Thorbecke</strain>
    </source>
</reference>
<evidence type="ECO:0000259" key="3">
    <source>
        <dbReference type="Pfam" id="PF00018"/>
    </source>
</evidence>
<feature type="region of interest" description="Disordered" evidence="2">
    <location>
        <begin position="23"/>
        <end position="50"/>
    </location>
</feature>
<evidence type="ECO:0000313" key="4">
    <source>
        <dbReference type="Ensembl" id="ENSOCUP00000034346.1"/>
    </source>
</evidence>
<accession>A0A5F9CLJ9</accession>
<feature type="domain" description="SH3" evidence="3">
    <location>
        <begin position="4"/>
        <end position="27"/>
    </location>
</feature>
<dbReference type="InterPro" id="IPR001452">
    <property type="entry name" value="SH3_domain"/>
</dbReference>
<organism evidence="4 5">
    <name type="scientific">Oryctolagus cuniculus</name>
    <name type="common">Rabbit</name>
    <dbReference type="NCBI Taxonomy" id="9986"/>
    <lineage>
        <taxon>Eukaryota</taxon>
        <taxon>Metazoa</taxon>
        <taxon>Chordata</taxon>
        <taxon>Craniata</taxon>
        <taxon>Vertebrata</taxon>
        <taxon>Euteleostomi</taxon>
        <taxon>Mammalia</taxon>
        <taxon>Eutheria</taxon>
        <taxon>Euarchontoglires</taxon>
        <taxon>Glires</taxon>
        <taxon>Lagomorpha</taxon>
        <taxon>Leporidae</taxon>
        <taxon>Oryctolagus</taxon>
    </lineage>
</organism>
<keyword evidence="5" id="KW-1185">Reference proteome</keyword>
<dbReference type="SMR" id="A0A5F9CLJ9"/>
<evidence type="ECO:0000256" key="2">
    <source>
        <dbReference type="SAM" id="MobiDB-lite"/>
    </source>
</evidence>
<reference evidence="4" key="3">
    <citation type="submission" date="2025-09" db="UniProtKB">
        <authorList>
            <consortium name="Ensembl"/>
        </authorList>
    </citation>
    <scope>IDENTIFICATION</scope>
    <source>
        <strain evidence="4">Thorbecke</strain>
    </source>
</reference>
<dbReference type="InParanoid" id="A0A5F9CLJ9"/>
<dbReference type="STRING" id="9986.ENSOCUP00000034346"/>
<dbReference type="SUPFAM" id="SSF50044">
    <property type="entry name" value="SH3-domain"/>
    <property type="match status" value="1"/>
</dbReference>
<dbReference type="GeneTree" id="ENSGT00990000207858"/>
<dbReference type="Proteomes" id="UP000001811">
    <property type="component" value="Unplaced"/>
</dbReference>
<dbReference type="Ensembl" id="ENSOCUT00000046253.1">
    <property type="protein sequence ID" value="ENSOCUP00000034346.1"/>
    <property type="gene ID" value="ENSOCUG00000032853.1"/>
</dbReference>
<dbReference type="Gene3D" id="2.30.30.40">
    <property type="entry name" value="SH3 Domains"/>
    <property type="match status" value="1"/>
</dbReference>
<keyword evidence="1" id="KW-0728">SH3 domain</keyword>
<evidence type="ECO:0000313" key="5">
    <source>
        <dbReference type="Proteomes" id="UP000001811"/>
    </source>
</evidence>
<proteinExistence type="predicted"/>
<sequence length="63" mass="6671">MEAVAKFDFTASGEDELSFHTGDVLKVGDAGPPRGSGEFQPPESGHHRGSLAVQALASEELRF</sequence>
<dbReference type="Bgee" id="ENSOCUG00000032853">
    <property type="expression patterns" value="Expressed in blood and 17 other cell types or tissues"/>
</dbReference>
<protein>
    <recommendedName>
        <fullName evidence="3">SH3 domain-containing protein</fullName>
    </recommendedName>
</protein>
<evidence type="ECO:0000256" key="1">
    <source>
        <dbReference type="ARBA" id="ARBA00022443"/>
    </source>
</evidence>
<name>A0A5F9CLJ9_RABIT</name>
<reference evidence="4 5" key="1">
    <citation type="journal article" date="2011" name="Nature">
        <title>A high-resolution map of human evolutionary constraint using 29 mammals.</title>
        <authorList>
            <person name="Lindblad-Toh K."/>
            <person name="Garber M."/>
            <person name="Zuk O."/>
            <person name="Lin M.F."/>
            <person name="Parker B.J."/>
            <person name="Washietl S."/>
            <person name="Kheradpour P."/>
            <person name="Ernst J."/>
            <person name="Jordan G."/>
            <person name="Mauceli E."/>
            <person name="Ward L.D."/>
            <person name="Lowe C.B."/>
            <person name="Holloway A.K."/>
            <person name="Clamp M."/>
            <person name="Gnerre S."/>
            <person name="Alfoldi J."/>
            <person name="Beal K."/>
            <person name="Chang J."/>
            <person name="Clawson H."/>
            <person name="Cuff J."/>
            <person name="Di Palma F."/>
            <person name="Fitzgerald S."/>
            <person name="Flicek P."/>
            <person name="Guttman M."/>
            <person name="Hubisz M.J."/>
            <person name="Jaffe D.B."/>
            <person name="Jungreis I."/>
            <person name="Kent W.J."/>
            <person name="Kostka D."/>
            <person name="Lara M."/>
            <person name="Martins A.L."/>
            <person name="Massingham T."/>
            <person name="Moltke I."/>
            <person name="Raney B.J."/>
            <person name="Rasmussen M.D."/>
            <person name="Robinson J."/>
            <person name="Stark A."/>
            <person name="Vilella A.J."/>
            <person name="Wen J."/>
            <person name="Xie X."/>
            <person name="Zody M.C."/>
            <person name="Baldwin J."/>
            <person name="Bloom T."/>
            <person name="Chin C.W."/>
            <person name="Heiman D."/>
            <person name="Nicol R."/>
            <person name="Nusbaum C."/>
            <person name="Young S."/>
            <person name="Wilkinson J."/>
            <person name="Worley K.C."/>
            <person name="Kovar C.L."/>
            <person name="Muzny D.M."/>
            <person name="Gibbs R.A."/>
            <person name="Cree A."/>
            <person name="Dihn H.H."/>
            <person name="Fowler G."/>
            <person name="Jhangiani S."/>
            <person name="Joshi V."/>
            <person name="Lee S."/>
            <person name="Lewis L.R."/>
            <person name="Nazareth L.V."/>
            <person name="Okwuonu G."/>
            <person name="Santibanez J."/>
            <person name="Warren W.C."/>
            <person name="Mardis E.R."/>
            <person name="Weinstock G.M."/>
            <person name="Wilson R.K."/>
            <person name="Delehaunty K."/>
            <person name="Dooling D."/>
            <person name="Fronik C."/>
            <person name="Fulton L."/>
            <person name="Fulton B."/>
            <person name="Graves T."/>
            <person name="Minx P."/>
            <person name="Sodergren E."/>
            <person name="Birney E."/>
            <person name="Margulies E.H."/>
            <person name="Herrero J."/>
            <person name="Green E.D."/>
            <person name="Haussler D."/>
            <person name="Siepel A."/>
            <person name="Goldman N."/>
            <person name="Pollard K.S."/>
            <person name="Pedersen J.S."/>
            <person name="Lander E.S."/>
            <person name="Kellis M."/>
        </authorList>
    </citation>
    <scope>NUCLEOTIDE SEQUENCE [LARGE SCALE GENOMIC DNA]</scope>
    <source>
        <strain evidence="5">Thorbecke</strain>
    </source>
</reference>
<dbReference type="InterPro" id="IPR036028">
    <property type="entry name" value="SH3-like_dom_sf"/>
</dbReference>
<dbReference type="AlphaFoldDB" id="A0A5F9CLJ9"/>
<dbReference type="Pfam" id="PF00018">
    <property type="entry name" value="SH3_1"/>
    <property type="match status" value="1"/>
</dbReference>